<dbReference type="HOGENOM" id="CLU_1940366_0_0_1"/>
<reference evidence="1 3" key="2">
    <citation type="journal article" date="2013" name="Nature">
        <title>Insights into bilaterian evolution from three spiralian genomes.</title>
        <authorList>
            <person name="Simakov O."/>
            <person name="Marletaz F."/>
            <person name="Cho S.J."/>
            <person name="Edsinger-Gonzales E."/>
            <person name="Havlak P."/>
            <person name="Hellsten U."/>
            <person name="Kuo D.H."/>
            <person name="Larsson T."/>
            <person name="Lv J."/>
            <person name="Arendt D."/>
            <person name="Savage R."/>
            <person name="Osoegawa K."/>
            <person name="de Jong P."/>
            <person name="Grimwood J."/>
            <person name="Chapman J.A."/>
            <person name="Shapiro H."/>
            <person name="Aerts A."/>
            <person name="Otillar R.P."/>
            <person name="Terry A.Y."/>
            <person name="Boore J.L."/>
            <person name="Grigoriev I.V."/>
            <person name="Lindberg D.R."/>
            <person name="Seaver E.C."/>
            <person name="Weisblat D.A."/>
            <person name="Putnam N.H."/>
            <person name="Rokhsar D.S."/>
        </authorList>
    </citation>
    <scope>NUCLEOTIDE SEQUENCE</scope>
</reference>
<dbReference type="EMBL" id="KB096080">
    <property type="protein sequence ID" value="ESO08395.1"/>
    <property type="molecule type" value="Genomic_DNA"/>
</dbReference>
<dbReference type="EnsemblMetazoa" id="HelroT169227">
    <property type="protein sequence ID" value="HelroP169227"/>
    <property type="gene ID" value="HelroG169227"/>
</dbReference>
<protein>
    <submittedName>
        <fullName evidence="1 2">Uncharacterized protein</fullName>
    </submittedName>
</protein>
<dbReference type="GeneID" id="20202716"/>
<dbReference type="CTD" id="20202716"/>
<keyword evidence="3" id="KW-1185">Reference proteome</keyword>
<accession>T1F1L6</accession>
<reference evidence="2" key="3">
    <citation type="submission" date="2015-06" db="UniProtKB">
        <authorList>
            <consortium name="EnsemblMetazoa"/>
        </authorList>
    </citation>
    <scope>IDENTIFICATION</scope>
</reference>
<dbReference type="Proteomes" id="UP000015101">
    <property type="component" value="Unassembled WGS sequence"/>
</dbReference>
<dbReference type="RefSeq" id="XP_009013325.1">
    <property type="nucleotide sequence ID" value="XM_009015077.1"/>
</dbReference>
<name>T1F1L6_HELRO</name>
<reference evidence="3" key="1">
    <citation type="submission" date="2012-12" db="EMBL/GenBank/DDBJ databases">
        <authorList>
            <person name="Hellsten U."/>
            <person name="Grimwood J."/>
            <person name="Chapman J.A."/>
            <person name="Shapiro H."/>
            <person name="Aerts A."/>
            <person name="Otillar R.P."/>
            <person name="Terry A.Y."/>
            <person name="Boore J.L."/>
            <person name="Simakov O."/>
            <person name="Marletaz F."/>
            <person name="Cho S.-J."/>
            <person name="Edsinger-Gonzales E."/>
            <person name="Havlak P."/>
            <person name="Kuo D.-H."/>
            <person name="Larsson T."/>
            <person name="Lv J."/>
            <person name="Arendt D."/>
            <person name="Savage R."/>
            <person name="Osoegawa K."/>
            <person name="de Jong P."/>
            <person name="Lindberg D.R."/>
            <person name="Seaver E.C."/>
            <person name="Weisblat D.A."/>
            <person name="Putnam N.H."/>
            <person name="Grigoriev I.V."/>
            <person name="Rokhsar D.S."/>
        </authorList>
    </citation>
    <scope>NUCLEOTIDE SEQUENCE</scope>
</reference>
<dbReference type="InParanoid" id="T1F1L6"/>
<proteinExistence type="predicted"/>
<evidence type="ECO:0000313" key="2">
    <source>
        <dbReference type="EnsemblMetazoa" id="HelroP169227"/>
    </source>
</evidence>
<evidence type="ECO:0000313" key="3">
    <source>
        <dbReference type="Proteomes" id="UP000015101"/>
    </source>
</evidence>
<dbReference type="KEGG" id="hro:HELRODRAFT_169227"/>
<dbReference type="AlphaFoldDB" id="T1F1L6"/>
<dbReference type="EMBL" id="AMQM01003233">
    <property type="status" value="NOT_ANNOTATED_CDS"/>
    <property type="molecule type" value="Genomic_DNA"/>
</dbReference>
<evidence type="ECO:0000313" key="1">
    <source>
        <dbReference type="EMBL" id="ESO08395.1"/>
    </source>
</evidence>
<gene>
    <name evidence="2" type="primary">20202716</name>
    <name evidence="1" type="ORF">HELRODRAFT_169227</name>
</gene>
<sequence length="130" mass="14743">MRVHQMRYRCQMIRVGVVDVTLLRCSGDIEGSAEVAGEVSKGFNDGINGVADRLTMIKEQTNCPSLKRWWGFAKMGRKNFFIEDGVLYHKEDSGQMSIKALGRSRQQAQKFSSGFVVVARVIVESRKLKW</sequence>
<organism evidence="2 3">
    <name type="scientific">Helobdella robusta</name>
    <name type="common">Californian leech</name>
    <dbReference type="NCBI Taxonomy" id="6412"/>
    <lineage>
        <taxon>Eukaryota</taxon>
        <taxon>Metazoa</taxon>
        <taxon>Spiralia</taxon>
        <taxon>Lophotrochozoa</taxon>
        <taxon>Annelida</taxon>
        <taxon>Clitellata</taxon>
        <taxon>Hirudinea</taxon>
        <taxon>Rhynchobdellida</taxon>
        <taxon>Glossiphoniidae</taxon>
        <taxon>Helobdella</taxon>
    </lineage>
</organism>